<evidence type="ECO:0000313" key="1">
    <source>
        <dbReference type="EMBL" id="KAJ8119907.1"/>
    </source>
</evidence>
<evidence type="ECO:0000313" key="2">
    <source>
        <dbReference type="Proteomes" id="UP001153334"/>
    </source>
</evidence>
<dbReference type="Proteomes" id="UP001153334">
    <property type="component" value="Unassembled WGS sequence"/>
</dbReference>
<organism evidence="1 2">
    <name type="scientific">Nemania bipapillata</name>
    <dbReference type="NCBI Taxonomy" id="110536"/>
    <lineage>
        <taxon>Eukaryota</taxon>
        <taxon>Fungi</taxon>
        <taxon>Dikarya</taxon>
        <taxon>Ascomycota</taxon>
        <taxon>Pezizomycotina</taxon>
        <taxon>Sordariomycetes</taxon>
        <taxon>Xylariomycetidae</taxon>
        <taxon>Xylariales</taxon>
        <taxon>Xylariaceae</taxon>
        <taxon>Nemania</taxon>
    </lineage>
</organism>
<reference evidence="1" key="1">
    <citation type="submission" date="2022-11" db="EMBL/GenBank/DDBJ databases">
        <title>Genome Sequence of Nemania bipapillata.</title>
        <authorList>
            <person name="Buettner E."/>
        </authorList>
    </citation>
    <scope>NUCLEOTIDE SEQUENCE</scope>
    <source>
        <strain evidence="1">CP14</strain>
    </source>
</reference>
<comment type="caution">
    <text evidence="1">The sequence shown here is derived from an EMBL/GenBank/DDBJ whole genome shotgun (WGS) entry which is preliminary data.</text>
</comment>
<proteinExistence type="predicted"/>
<name>A0ACC2IXV5_9PEZI</name>
<protein>
    <submittedName>
        <fullName evidence="1">Uncharacterized protein</fullName>
    </submittedName>
</protein>
<gene>
    <name evidence="1" type="ORF">ONZ43_g3247</name>
</gene>
<dbReference type="EMBL" id="JAPESX010000742">
    <property type="protein sequence ID" value="KAJ8119907.1"/>
    <property type="molecule type" value="Genomic_DNA"/>
</dbReference>
<accession>A0ACC2IXV5</accession>
<sequence>MSFLLALQSVLFYVAACSPCHQAMHQRHLKQEAKKQREAKEQSGPDLEGYQQPEPFSTNPYWSEEIRRKENEKPIASVRLGSDIMSATSPDPDGSTTSSERYRLSPDMTFTLPPNWNHKRYQIPNQREDEELWGSELSRTGHKLMDAIKHAGSSSRRFIESSLYKDIRVDSDDENDDGHYFVPVNPPVNDYHPPIVRRPPFKGAVQWMVQPPPPAKVMEGKVPVSRGSSVSNSVRRDPSGDKALDGIPLSRRTLSRGSSVSNLSRHTTASDSQKTGPPMTLQEMI</sequence>
<keyword evidence="2" id="KW-1185">Reference proteome</keyword>